<evidence type="ECO:0000256" key="7">
    <source>
        <dbReference type="ARBA" id="ARBA00049157"/>
    </source>
</evidence>
<evidence type="ECO:0000256" key="6">
    <source>
        <dbReference type="ARBA" id="ARBA00023239"/>
    </source>
</evidence>
<dbReference type="SMART" id="SM00934">
    <property type="entry name" value="OMPdecase"/>
    <property type="match status" value="1"/>
</dbReference>
<feature type="binding site" evidence="9">
    <location>
        <begin position="60"/>
        <end position="69"/>
    </location>
    <ligand>
        <name>substrate</name>
    </ligand>
</feature>
<evidence type="ECO:0000256" key="11">
    <source>
        <dbReference type="PIRSR" id="PIRSR614732-2"/>
    </source>
</evidence>
<evidence type="ECO:0000256" key="9">
    <source>
        <dbReference type="HAMAP-Rule" id="MF_01200"/>
    </source>
</evidence>
<feature type="active site" description="For OMPdecase activity" evidence="10">
    <location>
        <position position="60"/>
    </location>
</feature>
<comment type="pathway">
    <text evidence="2 9 12">Pyrimidine metabolism; UMP biosynthesis via de novo pathway; UMP from orotate: step 2/2.</text>
</comment>
<dbReference type="FunFam" id="3.20.20.70:FF:000015">
    <property type="entry name" value="Orotidine 5'-phosphate decarboxylase"/>
    <property type="match status" value="1"/>
</dbReference>
<keyword evidence="4 9" id="KW-0210">Decarboxylase</keyword>
<feature type="binding site" evidence="9 11">
    <location>
        <position position="33"/>
    </location>
    <ligand>
        <name>substrate</name>
    </ligand>
</feature>
<dbReference type="InterPro" id="IPR018089">
    <property type="entry name" value="OMPdecase_AS"/>
</dbReference>
<dbReference type="NCBIfam" id="NF001273">
    <property type="entry name" value="PRK00230.1"/>
    <property type="match status" value="1"/>
</dbReference>
<dbReference type="Gene3D" id="3.20.20.70">
    <property type="entry name" value="Aldolase class I"/>
    <property type="match status" value="1"/>
</dbReference>
<feature type="binding site" evidence="9 11">
    <location>
        <position position="123"/>
    </location>
    <ligand>
        <name>substrate</name>
    </ligand>
</feature>
<dbReference type="RefSeq" id="WP_118922718.1">
    <property type="nucleotide sequence ID" value="NZ_QWEG01000011.1"/>
</dbReference>
<evidence type="ECO:0000256" key="2">
    <source>
        <dbReference type="ARBA" id="ARBA00004861"/>
    </source>
</evidence>
<sequence length="239" mass="26095">MEENPLIIALDFKGMDEVEAFLEPFRGQNLFVKVGMELFYKEGPNTVYRLKELGHRVFLDLKLHDIPNTVMRAMKSLAGLGCDLVTVHAAGGRAMMEAALEGLEAGVPSGLSRPSCVAVTQLTSTEEAHMKTEQLISVSLRESVYHYASLAKISGLDGVVCSAWEASGIIQRLGNGFLTVTPGIRMGTEDHQDQKRVATPEMARELGIHAIVVGRPIIRAANPVEAYGTWMKSWRGASQ</sequence>
<evidence type="ECO:0000256" key="4">
    <source>
        <dbReference type="ARBA" id="ARBA00022793"/>
    </source>
</evidence>
<name>A0A417YQS7_9BACI</name>
<protein>
    <recommendedName>
        <fullName evidence="9">Orotidine 5'-phosphate decarboxylase</fullName>
        <ecNumber evidence="9">4.1.1.23</ecNumber>
    </recommendedName>
    <alternativeName>
        <fullName evidence="9">OMP decarboxylase</fullName>
        <shortName evidence="9">OMPDCase</shortName>
        <shortName evidence="9">OMPdecase</shortName>
    </alternativeName>
</protein>
<feature type="binding site" evidence="9 11">
    <location>
        <position position="214"/>
    </location>
    <ligand>
        <name>substrate</name>
    </ligand>
</feature>
<proteinExistence type="inferred from homology"/>
<feature type="binding site" evidence="9 11">
    <location>
        <position position="11"/>
    </location>
    <ligand>
        <name>substrate</name>
    </ligand>
</feature>
<dbReference type="Proteomes" id="UP000284416">
    <property type="component" value="Unassembled WGS sequence"/>
</dbReference>
<dbReference type="GO" id="GO:0005829">
    <property type="term" value="C:cytosol"/>
    <property type="evidence" value="ECO:0007669"/>
    <property type="project" value="TreeGrafter"/>
</dbReference>
<dbReference type="InterPro" id="IPR001754">
    <property type="entry name" value="OMPdeCOase_dom"/>
</dbReference>
<evidence type="ECO:0000259" key="13">
    <source>
        <dbReference type="SMART" id="SM00934"/>
    </source>
</evidence>
<feature type="binding site" evidence="9 11">
    <location>
        <position position="215"/>
    </location>
    <ligand>
        <name>substrate</name>
    </ligand>
</feature>
<dbReference type="SUPFAM" id="SSF51366">
    <property type="entry name" value="Ribulose-phoshate binding barrel"/>
    <property type="match status" value="1"/>
</dbReference>
<organism evidence="14 15">
    <name type="scientific">Neobacillus notoginsengisoli</name>
    <dbReference type="NCBI Taxonomy" id="1578198"/>
    <lineage>
        <taxon>Bacteria</taxon>
        <taxon>Bacillati</taxon>
        <taxon>Bacillota</taxon>
        <taxon>Bacilli</taxon>
        <taxon>Bacillales</taxon>
        <taxon>Bacillaceae</taxon>
        <taxon>Neobacillus</taxon>
    </lineage>
</organism>
<dbReference type="PANTHER" id="PTHR32119">
    <property type="entry name" value="OROTIDINE 5'-PHOSPHATE DECARBOXYLASE"/>
    <property type="match status" value="1"/>
</dbReference>
<dbReference type="Pfam" id="PF00215">
    <property type="entry name" value="OMPdecase"/>
    <property type="match status" value="1"/>
</dbReference>
<keyword evidence="15" id="KW-1185">Reference proteome</keyword>
<dbReference type="UniPathway" id="UPA00070">
    <property type="reaction ID" value="UER00120"/>
</dbReference>
<accession>A0A417YQS7</accession>
<dbReference type="PROSITE" id="PS00156">
    <property type="entry name" value="OMPDECASE"/>
    <property type="match status" value="1"/>
</dbReference>
<dbReference type="InterPro" id="IPR011060">
    <property type="entry name" value="RibuloseP-bd_barrel"/>
</dbReference>
<dbReference type="OrthoDB" id="9806203at2"/>
<dbReference type="EC" id="4.1.1.23" evidence="9"/>
<evidence type="ECO:0000256" key="10">
    <source>
        <dbReference type="PIRSR" id="PIRSR614732-1"/>
    </source>
</evidence>
<feature type="binding site" evidence="9 11">
    <location>
        <position position="185"/>
    </location>
    <ligand>
        <name>substrate</name>
    </ligand>
</feature>
<evidence type="ECO:0000313" key="15">
    <source>
        <dbReference type="Proteomes" id="UP000284416"/>
    </source>
</evidence>
<reference evidence="14 15" key="1">
    <citation type="journal article" date="2017" name="Int. J. Syst. Evol. Microbiol.">
        <title>Bacillus notoginsengisoli sp. nov., a novel bacterium isolated from the rhizosphere of Panax notoginseng.</title>
        <authorList>
            <person name="Zhang M.Y."/>
            <person name="Cheng J."/>
            <person name="Cai Y."/>
            <person name="Zhang T.Y."/>
            <person name="Wu Y.Y."/>
            <person name="Manikprabhu D."/>
            <person name="Li W.J."/>
            <person name="Zhang Y.X."/>
        </authorList>
    </citation>
    <scope>NUCLEOTIDE SEQUENCE [LARGE SCALE GENOMIC DNA]</scope>
    <source>
        <strain evidence="14 15">JCM 30743</strain>
    </source>
</reference>
<dbReference type="InterPro" id="IPR014732">
    <property type="entry name" value="OMPdecase"/>
</dbReference>
<dbReference type="EMBL" id="QWEG01000011">
    <property type="protein sequence ID" value="RHW36471.1"/>
    <property type="molecule type" value="Genomic_DNA"/>
</dbReference>
<dbReference type="InterPro" id="IPR013785">
    <property type="entry name" value="Aldolase_TIM"/>
</dbReference>
<gene>
    <name evidence="9" type="primary">pyrF</name>
    <name evidence="14" type="ORF">D1B31_17295</name>
</gene>
<comment type="catalytic activity">
    <reaction evidence="7 9 12">
        <text>orotidine 5'-phosphate + H(+) = UMP + CO2</text>
        <dbReference type="Rhea" id="RHEA:11596"/>
        <dbReference type="ChEBI" id="CHEBI:15378"/>
        <dbReference type="ChEBI" id="CHEBI:16526"/>
        <dbReference type="ChEBI" id="CHEBI:57538"/>
        <dbReference type="ChEBI" id="CHEBI:57865"/>
        <dbReference type="EC" id="4.1.1.23"/>
    </reaction>
</comment>
<comment type="subunit">
    <text evidence="3 9">Homodimer.</text>
</comment>
<dbReference type="HAMAP" id="MF_01200_B">
    <property type="entry name" value="OMPdecase_type1_B"/>
    <property type="match status" value="1"/>
</dbReference>
<evidence type="ECO:0000256" key="12">
    <source>
        <dbReference type="RuleBase" id="RU000512"/>
    </source>
</evidence>
<dbReference type="InterPro" id="IPR047596">
    <property type="entry name" value="OMPdecase_bac"/>
</dbReference>
<comment type="caution">
    <text evidence="14">The sequence shown here is derived from an EMBL/GenBank/DDBJ whole genome shotgun (WGS) entry which is preliminary data.</text>
</comment>
<dbReference type="CDD" id="cd04725">
    <property type="entry name" value="OMP_decarboxylase_like"/>
    <property type="match status" value="1"/>
</dbReference>
<evidence type="ECO:0000313" key="14">
    <source>
        <dbReference type="EMBL" id="RHW36471.1"/>
    </source>
</evidence>
<comment type="function">
    <text evidence="1 9">Catalyzes the decarboxylation of orotidine 5'-monophosphate (OMP) to uridine 5'-monophosphate (UMP).</text>
</comment>
<feature type="domain" description="Orotidine 5'-phosphate decarboxylase" evidence="13">
    <location>
        <begin position="5"/>
        <end position="230"/>
    </location>
</feature>
<dbReference type="PANTHER" id="PTHR32119:SF2">
    <property type="entry name" value="OROTIDINE 5'-PHOSPHATE DECARBOXYLASE"/>
    <property type="match status" value="1"/>
</dbReference>
<dbReference type="GO" id="GO:0006207">
    <property type="term" value="P:'de novo' pyrimidine nucleobase biosynthetic process"/>
    <property type="evidence" value="ECO:0007669"/>
    <property type="project" value="InterPro"/>
</dbReference>
<dbReference type="NCBIfam" id="TIGR01740">
    <property type="entry name" value="pyrF"/>
    <property type="match status" value="1"/>
</dbReference>
<dbReference type="GO" id="GO:0004590">
    <property type="term" value="F:orotidine-5'-phosphate decarboxylase activity"/>
    <property type="evidence" value="ECO:0007669"/>
    <property type="project" value="UniProtKB-UniRule"/>
</dbReference>
<evidence type="ECO:0000256" key="8">
    <source>
        <dbReference type="ARBA" id="ARBA00061012"/>
    </source>
</evidence>
<feature type="active site" description="Proton donor" evidence="9">
    <location>
        <position position="62"/>
    </location>
</feature>
<keyword evidence="6 9" id="KW-0456">Lyase</keyword>
<comment type="similarity">
    <text evidence="8 9">Belongs to the OMP decarboxylase family. Type 1 subfamily.</text>
</comment>
<keyword evidence="5 9" id="KW-0665">Pyrimidine biosynthesis</keyword>
<dbReference type="GO" id="GO:0044205">
    <property type="term" value="P:'de novo' UMP biosynthetic process"/>
    <property type="evidence" value="ECO:0007669"/>
    <property type="project" value="UniProtKB-UniRule"/>
</dbReference>
<feature type="active site" description="For OMPdecase activity" evidence="10">
    <location>
        <position position="65"/>
    </location>
</feature>
<evidence type="ECO:0000256" key="3">
    <source>
        <dbReference type="ARBA" id="ARBA00011738"/>
    </source>
</evidence>
<feature type="binding site" evidence="9 11">
    <location>
        <position position="194"/>
    </location>
    <ligand>
        <name>substrate</name>
    </ligand>
</feature>
<evidence type="ECO:0000256" key="5">
    <source>
        <dbReference type="ARBA" id="ARBA00022975"/>
    </source>
</evidence>
<evidence type="ECO:0000256" key="1">
    <source>
        <dbReference type="ARBA" id="ARBA00002356"/>
    </source>
</evidence>
<feature type="active site" description="For OMPdecase activity" evidence="10">
    <location>
        <position position="62"/>
    </location>
</feature>
<dbReference type="AlphaFoldDB" id="A0A417YQS7"/>